<evidence type="ECO:0000313" key="2">
    <source>
        <dbReference type="Proteomes" id="UP000629619"/>
    </source>
</evidence>
<dbReference type="RefSeq" id="WP_203676268.1">
    <property type="nucleotide sequence ID" value="NZ_BOMW01000004.1"/>
</dbReference>
<evidence type="ECO:0000313" key="1">
    <source>
        <dbReference type="EMBL" id="GIF02656.1"/>
    </source>
</evidence>
<dbReference type="AlphaFoldDB" id="A0A919KBS3"/>
<proteinExistence type="predicted"/>
<accession>A0A919KBS3</accession>
<gene>
    <name evidence="1" type="ORF">Asi03nite_01940</name>
</gene>
<protein>
    <submittedName>
        <fullName evidence="1">Uncharacterized protein</fullName>
    </submittedName>
</protein>
<name>A0A919KBS3_9ACTN</name>
<comment type="caution">
    <text evidence="1">The sequence shown here is derived from an EMBL/GenBank/DDBJ whole genome shotgun (WGS) entry which is preliminary data.</text>
</comment>
<sequence>MDLTLMIGPADRGQKLRMAEVAQDLAAVLGFDFGPSPGTEDLHGGTEVAQARLQWESGDNEPWNSHPILLDFAVTEPPELPYAHALFDRLESLRRYRLVLLVDHACARSTHFPCASW</sequence>
<dbReference type="Proteomes" id="UP000629619">
    <property type="component" value="Unassembled WGS sequence"/>
</dbReference>
<reference evidence="1" key="1">
    <citation type="submission" date="2021-01" db="EMBL/GenBank/DDBJ databases">
        <title>Whole genome shotgun sequence of Actinoplanes siamensis NBRC 109076.</title>
        <authorList>
            <person name="Komaki H."/>
            <person name="Tamura T."/>
        </authorList>
    </citation>
    <scope>NUCLEOTIDE SEQUENCE</scope>
    <source>
        <strain evidence="1">NBRC 109076</strain>
    </source>
</reference>
<dbReference type="EMBL" id="BOMW01000004">
    <property type="protein sequence ID" value="GIF02656.1"/>
    <property type="molecule type" value="Genomic_DNA"/>
</dbReference>
<keyword evidence="2" id="KW-1185">Reference proteome</keyword>
<organism evidence="1 2">
    <name type="scientific">Actinoplanes siamensis</name>
    <dbReference type="NCBI Taxonomy" id="1223317"/>
    <lineage>
        <taxon>Bacteria</taxon>
        <taxon>Bacillati</taxon>
        <taxon>Actinomycetota</taxon>
        <taxon>Actinomycetes</taxon>
        <taxon>Micromonosporales</taxon>
        <taxon>Micromonosporaceae</taxon>
        <taxon>Actinoplanes</taxon>
    </lineage>
</organism>